<comment type="caution">
    <text evidence="1">The sequence shown here is derived from an EMBL/GenBank/DDBJ whole genome shotgun (WGS) entry which is preliminary data.</text>
</comment>
<keyword evidence="2" id="KW-1185">Reference proteome</keyword>
<dbReference type="PANTHER" id="PTHR11439:SF455">
    <property type="entry name" value="RLK (RECEPTOR-LIKE PROTEIN KINASE) 8, PUTATIVE-RELATED"/>
    <property type="match status" value="1"/>
</dbReference>
<reference evidence="1 2" key="1">
    <citation type="submission" date="2024-05" db="EMBL/GenBank/DDBJ databases">
        <title>De novo assembly of an allotetraploid wild potato.</title>
        <authorList>
            <person name="Hosaka A.J."/>
        </authorList>
    </citation>
    <scope>NUCLEOTIDE SEQUENCE [LARGE SCALE GENOMIC DNA]</scope>
    <source>
        <tissue evidence="1">Young leaves</tissue>
    </source>
</reference>
<organism evidence="1 2">
    <name type="scientific">Solanum stoloniferum</name>
    <dbReference type="NCBI Taxonomy" id="62892"/>
    <lineage>
        <taxon>Eukaryota</taxon>
        <taxon>Viridiplantae</taxon>
        <taxon>Streptophyta</taxon>
        <taxon>Embryophyta</taxon>
        <taxon>Tracheophyta</taxon>
        <taxon>Spermatophyta</taxon>
        <taxon>Magnoliopsida</taxon>
        <taxon>eudicotyledons</taxon>
        <taxon>Gunneridae</taxon>
        <taxon>Pentapetalae</taxon>
        <taxon>asterids</taxon>
        <taxon>lamiids</taxon>
        <taxon>Solanales</taxon>
        <taxon>Solanaceae</taxon>
        <taxon>Solanoideae</taxon>
        <taxon>Solaneae</taxon>
        <taxon>Solanum</taxon>
    </lineage>
</organism>
<sequence>MDGARPILIPMVSGLQLSKHGSTPIEDPALYRSLAKALQYININRPDVSYSVNKLYQFMHSPIVTYFQVIKRVIHYLKGTMHPGLQLRQSPTLVVNGFSNVDWARCPDDRQSTHGYCIFQGLIWYRGVPRSKELLHESNTESEYRGLATATAEIT</sequence>
<dbReference type="PANTHER" id="PTHR11439">
    <property type="entry name" value="GAG-POL-RELATED RETROTRANSPOSON"/>
    <property type="match status" value="1"/>
</dbReference>
<proteinExistence type="predicted"/>
<evidence type="ECO:0000313" key="1">
    <source>
        <dbReference type="EMBL" id="KAL3374479.1"/>
    </source>
</evidence>
<evidence type="ECO:0000313" key="2">
    <source>
        <dbReference type="Proteomes" id="UP001627284"/>
    </source>
</evidence>
<accession>A0ABD2V025</accession>
<protein>
    <recommendedName>
        <fullName evidence="3">Mitochondrial protein</fullName>
    </recommendedName>
</protein>
<gene>
    <name evidence="1" type="ORF">AABB24_006119</name>
</gene>
<evidence type="ECO:0008006" key="3">
    <source>
        <dbReference type="Google" id="ProtNLM"/>
    </source>
</evidence>
<name>A0ABD2V025_9SOLN</name>
<dbReference type="Proteomes" id="UP001627284">
    <property type="component" value="Unassembled WGS sequence"/>
</dbReference>
<dbReference type="EMBL" id="JBJKTR010000003">
    <property type="protein sequence ID" value="KAL3374479.1"/>
    <property type="molecule type" value="Genomic_DNA"/>
</dbReference>
<dbReference type="AlphaFoldDB" id="A0ABD2V025"/>